<dbReference type="EMBL" id="AAWS01000054">
    <property type="protein sequence ID" value="EAY25119.1"/>
    <property type="molecule type" value="Genomic_DNA"/>
</dbReference>
<dbReference type="Proteomes" id="UP000004095">
    <property type="component" value="Unassembled WGS sequence"/>
</dbReference>
<evidence type="ECO:0000313" key="3">
    <source>
        <dbReference type="Proteomes" id="UP000004095"/>
    </source>
</evidence>
<dbReference type="eggNOG" id="COG3631">
    <property type="taxonomic scope" value="Bacteria"/>
</dbReference>
<protein>
    <recommendedName>
        <fullName evidence="1">SnoaL-like domain-containing protein</fullName>
    </recommendedName>
</protein>
<dbReference type="RefSeq" id="WP_002703383.1">
    <property type="nucleotide sequence ID" value="NZ_AAWS01000054.1"/>
</dbReference>
<organism evidence="2 3">
    <name type="scientific">Microscilla marina ATCC 23134</name>
    <dbReference type="NCBI Taxonomy" id="313606"/>
    <lineage>
        <taxon>Bacteria</taxon>
        <taxon>Pseudomonadati</taxon>
        <taxon>Bacteroidota</taxon>
        <taxon>Cytophagia</taxon>
        <taxon>Cytophagales</taxon>
        <taxon>Microscillaceae</taxon>
        <taxon>Microscilla</taxon>
    </lineage>
</organism>
<gene>
    <name evidence="2" type="ORF">M23134_05889</name>
</gene>
<keyword evidence="3" id="KW-1185">Reference proteome</keyword>
<comment type="caution">
    <text evidence="2">The sequence shown here is derived from an EMBL/GenBank/DDBJ whole genome shotgun (WGS) entry which is preliminary data.</text>
</comment>
<dbReference type="SUPFAM" id="SSF54427">
    <property type="entry name" value="NTF2-like"/>
    <property type="match status" value="1"/>
</dbReference>
<proteinExistence type="predicted"/>
<sequence>MTTKEIAQKYVELNRTGQHMQALEDLFAKDAVSIEPKGTPTEHAEGLDALKKKNEEFATMVEEMHGMEVSDPIVADNFFSCTMKMDVTLKGMPRNHMEEVCLYHVKDGKITSEQFFYTPPSMN</sequence>
<evidence type="ECO:0000313" key="2">
    <source>
        <dbReference type="EMBL" id="EAY25119.1"/>
    </source>
</evidence>
<dbReference type="Gene3D" id="3.10.450.50">
    <property type="match status" value="1"/>
</dbReference>
<feature type="domain" description="SnoaL-like" evidence="1">
    <location>
        <begin position="1"/>
        <end position="117"/>
    </location>
</feature>
<dbReference type="InterPro" id="IPR046860">
    <property type="entry name" value="SnoaL_5"/>
</dbReference>
<dbReference type="AlphaFoldDB" id="A1ZWU2"/>
<reference evidence="2 3" key="1">
    <citation type="submission" date="2007-01" db="EMBL/GenBank/DDBJ databases">
        <authorList>
            <person name="Haygood M."/>
            <person name="Podell S."/>
            <person name="Anderson C."/>
            <person name="Hopkinson B."/>
            <person name="Roe K."/>
            <person name="Barbeau K."/>
            <person name="Gaasterland T."/>
            <person name="Ferriera S."/>
            <person name="Johnson J."/>
            <person name="Kravitz S."/>
            <person name="Beeson K."/>
            <person name="Sutton G."/>
            <person name="Rogers Y.-H."/>
            <person name="Friedman R."/>
            <person name="Frazier M."/>
            <person name="Venter J.C."/>
        </authorList>
    </citation>
    <scope>NUCLEOTIDE SEQUENCE [LARGE SCALE GENOMIC DNA]</scope>
    <source>
        <strain evidence="2 3">ATCC 23134</strain>
    </source>
</reference>
<name>A1ZWU2_MICM2</name>
<dbReference type="Pfam" id="PF20409">
    <property type="entry name" value="SnoaL_5"/>
    <property type="match status" value="1"/>
</dbReference>
<accession>A1ZWU2</accession>
<dbReference type="InterPro" id="IPR032710">
    <property type="entry name" value="NTF2-like_dom_sf"/>
</dbReference>
<dbReference type="OrthoDB" id="336094at2"/>
<evidence type="ECO:0000259" key="1">
    <source>
        <dbReference type="Pfam" id="PF20409"/>
    </source>
</evidence>